<name>A0A543HJE3_9MICO</name>
<sequence length="540" mass="57728">MPKISLSGPADLLTILPFHLGFQPTRSVVVVCFHGKRIGLVARFDIAPDHLAADAAAAGLPTLVRDRPSSVCLVGFEEEPGESDALSAALRAGLEQERVVVQDRLVVRNGRWFTVDCDCCPPGGRPMPQPADVPAVAGYIALGHSVLEDRDSLAGLVQPLAVDDPRHDDVEAAIDIWQARYTVSVAIDRIRAGTLPVDGDLGDLDRLRELERLAADLDDLTADLTDELGEDLAAFEDEDDDDDGLGHLGDFGDFGDLGEVGDNADGAVVIDLETGRRRAASWGSADVDDDVDDEDDDAGAGVSPVSVLLQAESLAAWSEVLHGEVGGERLVERVPALVGPLRDVVFRDALIAWLCPGAVPLSDFPPGLVALFEALVGTDVRSAAAAESVPPQPRPRRGRRKRGRRLERRLDRHRGRPDDIRIEGRIDGHGSAWEDWRAWEEASAPHHVHARLESVCRVVPAPHAAPLLAVVGNYAWWRGDGARAGVAIDAALDLEPDHRLAGLLRDALDHGLRGRGADNAPVDDLAAHGPSGSWNSPSSA</sequence>
<dbReference type="EMBL" id="VFPM01000003">
    <property type="protein sequence ID" value="TQM58458.1"/>
    <property type="molecule type" value="Genomic_DNA"/>
</dbReference>
<feature type="region of interest" description="Disordered" evidence="1">
    <location>
        <begin position="383"/>
        <end position="410"/>
    </location>
</feature>
<organism evidence="2 3">
    <name type="scientific">Humibacillus xanthopallidus</name>
    <dbReference type="NCBI Taxonomy" id="412689"/>
    <lineage>
        <taxon>Bacteria</taxon>
        <taxon>Bacillati</taxon>
        <taxon>Actinomycetota</taxon>
        <taxon>Actinomycetes</taxon>
        <taxon>Micrococcales</taxon>
        <taxon>Intrasporangiaceae</taxon>
        <taxon>Humibacillus</taxon>
    </lineage>
</organism>
<gene>
    <name evidence="2" type="ORF">FBY41_3825</name>
</gene>
<evidence type="ECO:0000256" key="1">
    <source>
        <dbReference type="SAM" id="MobiDB-lite"/>
    </source>
</evidence>
<feature type="region of interest" description="Disordered" evidence="1">
    <location>
        <begin position="519"/>
        <end position="540"/>
    </location>
</feature>
<keyword evidence="3" id="KW-1185">Reference proteome</keyword>
<dbReference type="OrthoDB" id="4954868at2"/>
<dbReference type="RefSeq" id="WP_141845919.1">
    <property type="nucleotide sequence ID" value="NZ_VFPM01000003.1"/>
</dbReference>
<accession>A0A543HJE3</accession>
<proteinExistence type="predicted"/>
<feature type="compositionally biased region" description="Basic residues" evidence="1">
    <location>
        <begin position="394"/>
        <end position="410"/>
    </location>
</feature>
<evidence type="ECO:0000313" key="2">
    <source>
        <dbReference type="EMBL" id="TQM58458.1"/>
    </source>
</evidence>
<reference evidence="2 3" key="1">
    <citation type="submission" date="2019-06" db="EMBL/GenBank/DDBJ databases">
        <title>Genome sequencing of plant associated microbes to promote plant fitness in Sorghum bicolor and Oryza sativa.</title>
        <authorList>
            <person name="Coleman-Derr D."/>
        </authorList>
    </citation>
    <scope>NUCLEOTIDE SEQUENCE [LARGE SCALE GENOMIC DNA]</scope>
    <source>
        <strain evidence="2 3">KV-663</strain>
    </source>
</reference>
<comment type="caution">
    <text evidence="2">The sequence shown here is derived from an EMBL/GenBank/DDBJ whole genome shotgun (WGS) entry which is preliminary data.</text>
</comment>
<dbReference type="InterPro" id="IPR025447">
    <property type="entry name" value="DUF4192"/>
</dbReference>
<protein>
    <submittedName>
        <fullName evidence="2">Uncharacterized protein DUF4192</fullName>
    </submittedName>
</protein>
<evidence type="ECO:0000313" key="3">
    <source>
        <dbReference type="Proteomes" id="UP000316747"/>
    </source>
</evidence>
<dbReference type="AlphaFoldDB" id="A0A543HJE3"/>
<dbReference type="Pfam" id="PF13830">
    <property type="entry name" value="DUF4192"/>
    <property type="match status" value="2"/>
</dbReference>
<dbReference type="Proteomes" id="UP000316747">
    <property type="component" value="Unassembled WGS sequence"/>
</dbReference>